<dbReference type="AlphaFoldDB" id="A0A1Q3ASR5"/>
<dbReference type="STRING" id="3775.A0A1Q3ASR5"/>
<comment type="caution">
    <text evidence="3">The sequence shown here is derived from an EMBL/GenBank/DDBJ whole genome shotgun (WGS) entry which is preliminary data.</text>
</comment>
<dbReference type="InterPro" id="IPR038745">
    <property type="entry name" value="AT4G37440-like"/>
</dbReference>
<sequence length="466" mass="53005">MGPDLELKGKSETTMTNSSRKENESEPQDPQENPVQCMKAKVSKGNEDIEVDVTECTKHSHCDFFKAACQDATETENSSSFGDTVSVTENGCTMSDAEVESYFYFGEALTSDFDLYGEAFPLRKKKLTAHWRKFIRPVMWRCKWIELQLKELKSRALVYDRELAEYSNKKQLKFEKFSSEGFHAKSLSFSNQNQRDKIMRRKKRKRVEETTDIDSYMSCHNFFSYCDERKCIAEAASLDDDRGNLGNKTINSSVEFGFNNGCSILEFRDDDNSLEHILWKIELAQSEARRLKRRVDKLLSENPRKVSSINRLISIAPCDALTSSDQHLASLNNGDRIPVRSLNASSQNISDFNMGDLLIAESAVSSHGEVTPLPDMVDGTDLPNENTEEGVLRYNQAAKEELHNFERVLSQVTERPQIPMEVDEACLPMKSPLPSVEPNVESPSTSRSNNKRKRRRRRSGAGGWKQ</sequence>
<dbReference type="Proteomes" id="UP000187406">
    <property type="component" value="Unassembled WGS sequence"/>
</dbReference>
<evidence type="ECO:0000313" key="4">
    <source>
        <dbReference type="Proteomes" id="UP000187406"/>
    </source>
</evidence>
<dbReference type="OrthoDB" id="21648at2759"/>
<evidence type="ECO:0000256" key="2">
    <source>
        <dbReference type="SAM" id="MobiDB-lite"/>
    </source>
</evidence>
<keyword evidence="1" id="KW-0175">Coiled coil</keyword>
<evidence type="ECO:0000313" key="3">
    <source>
        <dbReference type="EMBL" id="GAV58768.1"/>
    </source>
</evidence>
<feature type="compositionally biased region" description="Basic and acidic residues" evidence="2">
    <location>
        <begin position="1"/>
        <end position="11"/>
    </location>
</feature>
<feature type="region of interest" description="Disordered" evidence="2">
    <location>
        <begin position="423"/>
        <end position="466"/>
    </location>
</feature>
<protein>
    <submittedName>
        <fullName evidence="3">Uncharacterized protein</fullName>
    </submittedName>
</protein>
<reference evidence="4" key="1">
    <citation type="submission" date="2016-04" db="EMBL/GenBank/DDBJ databases">
        <title>Cephalotus genome sequencing.</title>
        <authorList>
            <person name="Fukushima K."/>
            <person name="Hasebe M."/>
            <person name="Fang X."/>
        </authorList>
    </citation>
    <scope>NUCLEOTIDE SEQUENCE [LARGE SCALE GENOMIC DNA]</scope>
    <source>
        <strain evidence="4">cv. St1</strain>
    </source>
</reference>
<dbReference type="PANTHER" id="PTHR34057:SF10">
    <property type="entry name" value="TRANSPOSASE, PTTA_EN_SPM, PLANT"/>
    <property type="match status" value="1"/>
</dbReference>
<keyword evidence="4" id="KW-1185">Reference proteome</keyword>
<proteinExistence type="predicted"/>
<dbReference type="PANTHER" id="PTHR34057">
    <property type="entry name" value="ELONGATION FACTOR"/>
    <property type="match status" value="1"/>
</dbReference>
<dbReference type="EMBL" id="BDDD01000080">
    <property type="protein sequence ID" value="GAV58768.1"/>
    <property type="molecule type" value="Genomic_DNA"/>
</dbReference>
<name>A0A1Q3ASR5_CEPFO</name>
<evidence type="ECO:0000256" key="1">
    <source>
        <dbReference type="SAM" id="Coils"/>
    </source>
</evidence>
<feature type="region of interest" description="Disordered" evidence="2">
    <location>
        <begin position="1"/>
        <end position="40"/>
    </location>
</feature>
<feature type="coiled-coil region" evidence="1">
    <location>
        <begin position="274"/>
        <end position="301"/>
    </location>
</feature>
<accession>A0A1Q3ASR5</accession>
<dbReference type="CDD" id="cd11650">
    <property type="entry name" value="AT4G37440_like"/>
    <property type="match status" value="1"/>
</dbReference>
<gene>
    <name evidence="3" type="ORF">CFOL_v3_02301</name>
</gene>
<dbReference type="InParanoid" id="A0A1Q3ASR5"/>
<organism evidence="3 4">
    <name type="scientific">Cephalotus follicularis</name>
    <name type="common">Albany pitcher plant</name>
    <dbReference type="NCBI Taxonomy" id="3775"/>
    <lineage>
        <taxon>Eukaryota</taxon>
        <taxon>Viridiplantae</taxon>
        <taxon>Streptophyta</taxon>
        <taxon>Embryophyta</taxon>
        <taxon>Tracheophyta</taxon>
        <taxon>Spermatophyta</taxon>
        <taxon>Magnoliopsida</taxon>
        <taxon>eudicotyledons</taxon>
        <taxon>Gunneridae</taxon>
        <taxon>Pentapetalae</taxon>
        <taxon>rosids</taxon>
        <taxon>fabids</taxon>
        <taxon>Oxalidales</taxon>
        <taxon>Cephalotaceae</taxon>
        <taxon>Cephalotus</taxon>
    </lineage>
</organism>
<feature type="compositionally biased region" description="Basic residues" evidence="2">
    <location>
        <begin position="449"/>
        <end position="459"/>
    </location>
</feature>